<accession>A0A1Y5SB17</accession>
<dbReference type="PROSITE" id="PS50931">
    <property type="entry name" value="HTH_LYSR"/>
    <property type="match status" value="1"/>
</dbReference>
<protein>
    <submittedName>
        <fullName evidence="6">Hydrogen peroxide-inducible genes activator</fullName>
    </submittedName>
</protein>
<dbReference type="GO" id="GO:0003700">
    <property type="term" value="F:DNA-binding transcription factor activity"/>
    <property type="evidence" value="ECO:0007669"/>
    <property type="project" value="InterPro"/>
</dbReference>
<dbReference type="InterPro" id="IPR036390">
    <property type="entry name" value="WH_DNA-bd_sf"/>
</dbReference>
<dbReference type="SUPFAM" id="SSF46785">
    <property type="entry name" value="Winged helix' DNA-binding domain"/>
    <property type="match status" value="1"/>
</dbReference>
<evidence type="ECO:0000256" key="1">
    <source>
        <dbReference type="ARBA" id="ARBA00009437"/>
    </source>
</evidence>
<comment type="similarity">
    <text evidence="1">Belongs to the LysR transcriptional regulatory family.</text>
</comment>
<dbReference type="AlphaFoldDB" id="A0A1Y5SB17"/>
<keyword evidence="3" id="KW-0238">DNA-binding</keyword>
<feature type="domain" description="HTH lysR-type" evidence="5">
    <location>
        <begin position="10"/>
        <end position="67"/>
    </location>
</feature>
<dbReference type="Gene3D" id="3.40.190.10">
    <property type="entry name" value="Periplasmic binding protein-like II"/>
    <property type="match status" value="2"/>
</dbReference>
<dbReference type="InterPro" id="IPR005119">
    <property type="entry name" value="LysR_subst-bd"/>
</dbReference>
<keyword evidence="7" id="KW-1185">Reference proteome</keyword>
<dbReference type="Gene3D" id="1.10.10.10">
    <property type="entry name" value="Winged helix-like DNA-binding domain superfamily/Winged helix DNA-binding domain"/>
    <property type="match status" value="1"/>
</dbReference>
<dbReference type="FunFam" id="1.10.10.10:FF:000001">
    <property type="entry name" value="LysR family transcriptional regulator"/>
    <property type="match status" value="1"/>
</dbReference>
<dbReference type="Pfam" id="PF00126">
    <property type="entry name" value="HTH_1"/>
    <property type="match status" value="1"/>
</dbReference>
<organism evidence="6 7">
    <name type="scientific">Falsiruegeria litorea R37</name>
    <dbReference type="NCBI Taxonomy" id="1200284"/>
    <lineage>
        <taxon>Bacteria</taxon>
        <taxon>Pseudomonadati</taxon>
        <taxon>Pseudomonadota</taxon>
        <taxon>Alphaproteobacteria</taxon>
        <taxon>Rhodobacterales</taxon>
        <taxon>Roseobacteraceae</taxon>
        <taxon>Falsiruegeria</taxon>
    </lineage>
</organism>
<evidence type="ECO:0000313" key="7">
    <source>
        <dbReference type="Proteomes" id="UP000193077"/>
    </source>
</evidence>
<dbReference type="PANTHER" id="PTHR30126:SF40">
    <property type="entry name" value="HTH-TYPE TRANSCRIPTIONAL REGULATOR GLTR"/>
    <property type="match status" value="1"/>
</dbReference>
<dbReference type="InterPro" id="IPR000847">
    <property type="entry name" value="LysR_HTH_N"/>
</dbReference>
<dbReference type="EMBL" id="FWFO01000001">
    <property type="protein sequence ID" value="SLN35895.1"/>
    <property type="molecule type" value="Genomic_DNA"/>
</dbReference>
<keyword evidence="4" id="KW-0804">Transcription</keyword>
<dbReference type="Pfam" id="PF03466">
    <property type="entry name" value="LysR_substrate"/>
    <property type="match status" value="1"/>
</dbReference>
<dbReference type="SUPFAM" id="SSF53850">
    <property type="entry name" value="Periplasmic binding protein-like II"/>
    <property type="match status" value="1"/>
</dbReference>
<dbReference type="PANTHER" id="PTHR30126">
    <property type="entry name" value="HTH-TYPE TRANSCRIPTIONAL REGULATOR"/>
    <property type="match status" value="1"/>
</dbReference>
<reference evidence="6 7" key="1">
    <citation type="submission" date="2017-03" db="EMBL/GenBank/DDBJ databases">
        <authorList>
            <person name="Afonso C.L."/>
            <person name="Miller P.J."/>
            <person name="Scott M.A."/>
            <person name="Spackman E."/>
            <person name="Goraichik I."/>
            <person name="Dimitrov K.M."/>
            <person name="Suarez D.L."/>
            <person name="Swayne D.E."/>
        </authorList>
    </citation>
    <scope>NUCLEOTIDE SEQUENCE [LARGE SCALE GENOMIC DNA]</scope>
    <source>
        <strain evidence="6 7">CECT 7639</strain>
    </source>
</reference>
<evidence type="ECO:0000256" key="2">
    <source>
        <dbReference type="ARBA" id="ARBA00023015"/>
    </source>
</evidence>
<evidence type="ECO:0000313" key="6">
    <source>
        <dbReference type="EMBL" id="SLN35895.1"/>
    </source>
</evidence>
<name>A0A1Y5SB17_9RHOB</name>
<dbReference type="RefSeq" id="WP_085795287.1">
    <property type="nucleotide sequence ID" value="NZ_FWFO01000001.1"/>
</dbReference>
<dbReference type="OrthoDB" id="7776850at2"/>
<dbReference type="Proteomes" id="UP000193077">
    <property type="component" value="Unassembled WGS sequence"/>
</dbReference>
<evidence type="ECO:0000259" key="5">
    <source>
        <dbReference type="PROSITE" id="PS50931"/>
    </source>
</evidence>
<evidence type="ECO:0000256" key="4">
    <source>
        <dbReference type="ARBA" id="ARBA00023163"/>
    </source>
</evidence>
<keyword evidence="2" id="KW-0805">Transcription regulation</keyword>
<proteinExistence type="inferred from homology"/>
<dbReference type="InterPro" id="IPR036388">
    <property type="entry name" value="WH-like_DNA-bd_sf"/>
</dbReference>
<gene>
    <name evidence="6" type="primary">oxyR_3</name>
    <name evidence="6" type="ORF">TRL7639_01714</name>
</gene>
<dbReference type="GO" id="GO:0000976">
    <property type="term" value="F:transcription cis-regulatory region binding"/>
    <property type="evidence" value="ECO:0007669"/>
    <property type="project" value="TreeGrafter"/>
</dbReference>
<sequence>MDIKFTTNANIIKALEVFVAVVETGQMTAAARLTGMTQSAASQHIGTLEKHYDVKLLDRSTRPVKPTQAGVMMYRHAGRILQAVGELASDMRHQGPTPISRLRLGLQASIATTLSPGLVRMAKDRFGVQDMVLHAGQSGDHEALLRTKQADIAITSDPLLDMDGLERHAVLTEAFLLVLPPGFDQPVLDLEQVLRHLPLVRFADTTNVGRRIGQHLRRLRLQPERVIQADRSSMVTACVADGMGFTLLTPTLLIDGLVERMPLDLRPLPGARMSRSITVVARDGELGELPKAFAEYARVSLVDQIAGQMGKIGSDALAGLEAEEEPA</sequence>
<evidence type="ECO:0000256" key="3">
    <source>
        <dbReference type="ARBA" id="ARBA00023125"/>
    </source>
</evidence>
<dbReference type="CDD" id="cd05466">
    <property type="entry name" value="PBP2_LTTR_substrate"/>
    <property type="match status" value="1"/>
</dbReference>